<protein>
    <submittedName>
        <fullName evidence="2">Uncharacterized protein</fullName>
    </submittedName>
</protein>
<proteinExistence type="predicted"/>
<dbReference type="AlphaFoldDB" id="A0ABD1D818"/>
<feature type="region of interest" description="Disordered" evidence="1">
    <location>
        <begin position="314"/>
        <end position="333"/>
    </location>
</feature>
<feature type="region of interest" description="Disordered" evidence="1">
    <location>
        <begin position="36"/>
        <end position="63"/>
    </location>
</feature>
<evidence type="ECO:0000313" key="3">
    <source>
        <dbReference type="Proteomes" id="UP001562425"/>
    </source>
</evidence>
<evidence type="ECO:0000256" key="1">
    <source>
        <dbReference type="SAM" id="MobiDB-lite"/>
    </source>
</evidence>
<comment type="caution">
    <text evidence="2">The sequence shown here is derived from an EMBL/GenBank/DDBJ whole genome shotgun (WGS) entry which is preliminary data.</text>
</comment>
<sequence>MMPSTTRRRCSKRDLFKQLDDYLYRSGLIVKCVGDERSEQPPAGPDGHQLPKENPGVTNISSSGRLARLRQQKLAVQEALLKKRQELNDLQAQIEQDRRKLQMRWEMRYEGVAGNSTKAEEEQEEESRKDELRDRVRGYEVGSTMVKLTETTNVVSEKLFVTASESGAGVDDMELPAGKSGSERALAGFSRHFDSKELSLEVHWVEATVQPGSGSGLKLESSPNALPAEIPISPNSISGNSFANHLVYQDVSLQMLKDSFRPEQAESSILLDGHDEDVDELRLQSGQFKFEHRESVVQPNAVDQVQQLPQKPTCQPLQSNALQDSGEDSLTSSEKGSWQLLSCGTTVKKEINRFGQTQIDSAFVDTSRRCGYSGAAKKVVWLKAEKKKLIVRMDERERRERSLLLKERWLMMGRKPASHTPKTRRSNPWRGNVGWRYIDGLRKRGPVAGQGSAVWDWYEKLPHRRCKQKYEYVPESDQQQLGLRTLEEEDAALEPELIDPTQ</sequence>
<dbReference type="Proteomes" id="UP001562425">
    <property type="component" value="Unassembled WGS sequence"/>
</dbReference>
<name>A0ABD1D818_CULPP</name>
<accession>A0ABD1D818</accession>
<evidence type="ECO:0000313" key="2">
    <source>
        <dbReference type="EMBL" id="KAL1395717.1"/>
    </source>
</evidence>
<gene>
    <name evidence="2" type="ORF">pipiens_011048</name>
</gene>
<organism evidence="2 3">
    <name type="scientific">Culex pipiens pipiens</name>
    <name type="common">Northern house mosquito</name>
    <dbReference type="NCBI Taxonomy" id="38569"/>
    <lineage>
        <taxon>Eukaryota</taxon>
        <taxon>Metazoa</taxon>
        <taxon>Ecdysozoa</taxon>
        <taxon>Arthropoda</taxon>
        <taxon>Hexapoda</taxon>
        <taxon>Insecta</taxon>
        <taxon>Pterygota</taxon>
        <taxon>Neoptera</taxon>
        <taxon>Endopterygota</taxon>
        <taxon>Diptera</taxon>
        <taxon>Nematocera</taxon>
        <taxon>Culicoidea</taxon>
        <taxon>Culicidae</taxon>
        <taxon>Culicinae</taxon>
        <taxon>Culicini</taxon>
        <taxon>Culex</taxon>
        <taxon>Culex</taxon>
    </lineage>
</organism>
<feature type="region of interest" description="Disordered" evidence="1">
    <location>
        <begin position="112"/>
        <end position="132"/>
    </location>
</feature>
<keyword evidence="3" id="KW-1185">Reference proteome</keyword>
<dbReference type="EMBL" id="JBEHCU010007024">
    <property type="protein sequence ID" value="KAL1395717.1"/>
    <property type="molecule type" value="Genomic_DNA"/>
</dbReference>
<reference evidence="2 3" key="1">
    <citation type="submission" date="2024-05" db="EMBL/GenBank/DDBJ databases">
        <title>Culex pipiens pipiens assembly and annotation.</title>
        <authorList>
            <person name="Alout H."/>
            <person name="Durand T."/>
        </authorList>
    </citation>
    <scope>NUCLEOTIDE SEQUENCE [LARGE SCALE GENOMIC DNA]</scope>
    <source>
        <strain evidence="2">HA-2024</strain>
        <tissue evidence="2">Whole body</tissue>
    </source>
</reference>
<feature type="non-terminal residue" evidence="2">
    <location>
        <position position="502"/>
    </location>
</feature>